<sequence length="627" mass="62640">MVTPRVAFLAPAGSSPLTHRSARTTSALRTCSAFPPARWGSAAVGRATSRPPAGGGCAPSAVPPTTMVAAGTTPPPVAAATDLLAAITAASGTVSPALTVRPSPRGRAVLAATSAVPGSRVALLQLPVGALLTPEAADNLLPPHAPSPLLDDYALLSLALIRLRSAPAAAAGGPVLAAYVAGLPRAADLDVPLLWGEAERARLDGSVLGAQAARMAAEVAAEFAAIDTAVLVADRDAFPADVYTAAAYAWSAAVVVERAVCLPDYPLVLAPGVDLATVVVPAAAAATATTGGGGDGGDGGGTAAAAAAGAVDIVGTGLFGRTKVVQLSTPSGGLPAGATVAGVTAQAEADGRSFRDWFLEAGLVAVPASGADDGDGGGVVGLSFGLSPDDGQVDDKLDILETYAYPGEAGGDDEDEDGERRVFPLAAAPASAGDDDGDGGGDGADAEADDNAAAADAWGRDSWTPPPDLMPFLRLVMLGGADVFLLEAVFRSEVWGFMALPVSEENEVAAIDAVLAACAEALGRYPAAAAAAAADSGGGGDGDGDGDGDGAARVRRAAIARRLVGVETAALRACAAYFERERETLDSKEYYQERRLRELNLLRPVDPSEIVDSESGGRAAAAFDEYY</sequence>
<reference evidence="3 4" key="1">
    <citation type="submission" date="2017-03" db="EMBL/GenBank/DDBJ databases">
        <title>WGS assembly of Porphyra umbilicalis.</title>
        <authorList>
            <person name="Brawley S.H."/>
            <person name="Blouin N.A."/>
            <person name="Ficko-Blean E."/>
            <person name="Wheeler G.L."/>
            <person name="Lohr M."/>
            <person name="Goodson H.V."/>
            <person name="Jenkins J.W."/>
            <person name="Blaby-Haas C.E."/>
            <person name="Helliwell K.E."/>
            <person name="Chan C."/>
            <person name="Marriage T."/>
            <person name="Bhattacharya D."/>
            <person name="Klein A.S."/>
            <person name="Badis Y."/>
            <person name="Brodie J."/>
            <person name="Cao Y."/>
            <person name="Collen J."/>
            <person name="Dittami S.M."/>
            <person name="Gachon C.M."/>
            <person name="Green B.R."/>
            <person name="Karpowicz S."/>
            <person name="Kim J.W."/>
            <person name="Kudahl U."/>
            <person name="Lin S."/>
            <person name="Michel G."/>
            <person name="Mittag M."/>
            <person name="Olson B.J."/>
            <person name="Pangilinan J."/>
            <person name="Peng Y."/>
            <person name="Qiu H."/>
            <person name="Shu S."/>
            <person name="Singer J.T."/>
            <person name="Smith A.G."/>
            <person name="Sprecher B.N."/>
            <person name="Wagner V."/>
            <person name="Wang W."/>
            <person name="Wang Z.-Y."/>
            <person name="Yan J."/>
            <person name="Yarish C."/>
            <person name="Zoeuner-Riek S."/>
            <person name="Zhuang Y."/>
            <person name="Zou Y."/>
            <person name="Lindquist E.A."/>
            <person name="Grimwood J."/>
            <person name="Barry K."/>
            <person name="Rokhsar D.S."/>
            <person name="Schmutz J."/>
            <person name="Stiller J.W."/>
            <person name="Grossman A.R."/>
            <person name="Prochnik S.E."/>
        </authorList>
    </citation>
    <scope>NUCLEOTIDE SEQUENCE [LARGE SCALE GENOMIC DNA]</scope>
    <source>
        <strain evidence="3">4086291</strain>
    </source>
</reference>
<feature type="compositionally biased region" description="Acidic residues" evidence="1">
    <location>
        <begin position="433"/>
        <end position="450"/>
    </location>
</feature>
<dbReference type="Gene3D" id="3.90.1420.10">
    <property type="entry name" value="Rubisco LSMT, substrate-binding domain"/>
    <property type="match status" value="1"/>
</dbReference>
<proteinExistence type="predicted"/>
<evidence type="ECO:0000256" key="1">
    <source>
        <dbReference type="SAM" id="MobiDB-lite"/>
    </source>
</evidence>
<evidence type="ECO:0000259" key="2">
    <source>
        <dbReference type="Pfam" id="PF09273"/>
    </source>
</evidence>
<feature type="compositionally biased region" description="Low complexity" evidence="1">
    <location>
        <begin position="451"/>
        <end position="461"/>
    </location>
</feature>
<feature type="region of interest" description="Disordered" evidence="1">
    <location>
        <begin position="427"/>
        <end position="463"/>
    </location>
</feature>
<gene>
    <name evidence="3" type="ORF">BU14_0497s0004</name>
</gene>
<dbReference type="Proteomes" id="UP000218209">
    <property type="component" value="Unassembled WGS sequence"/>
</dbReference>
<dbReference type="SUPFAM" id="SSF82199">
    <property type="entry name" value="SET domain"/>
    <property type="match status" value="1"/>
</dbReference>
<dbReference type="Pfam" id="PF09273">
    <property type="entry name" value="Rubis-subs-bind"/>
    <property type="match status" value="1"/>
</dbReference>
<protein>
    <recommendedName>
        <fullName evidence="2">Rubisco LSMT substrate-binding domain-containing protein</fullName>
    </recommendedName>
</protein>
<accession>A0A1X6NTK4</accession>
<dbReference type="InterPro" id="IPR036464">
    <property type="entry name" value="Rubisco_LSMT_subst-bd_sf"/>
</dbReference>
<dbReference type="Gene3D" id="3.90.1410.10">
    <property type="entry name" value="set domain protein methyltransferase, domain 1"/>
    <property type="match status" value="1"/>
</dbReference>
<name>A0A1X6NTK4_PORUM</name>
<dbReference type="InterPro" id="IPR046341">
    <property type="entry name" value="SET_dom_sf"/>
</dbReference>
<evidence type="ECO:0000313" key="4">
    <source>
        <dbReference type="Proteomes" id="UP000218209"/>
    </source>
</evidence>
<evidence type="ECO:0000313" key="3">
    <source>
        <dbReference type="EMBL" id="OSX71840.1"/>
    </source>
</evidence>
<dbReference type="AlphaFoldDB" id="A0A1X6NTK4"/>
<dbReference type="InterPro" id="IPR015353">
    <property type="entry name" value="Rubisco_LSMT_subst-bd"/>
</dbReference>
<organism evidence="3 4">
    <name type="scientific">Porphyra umbilicalis</name>
    <name type="common">Purple laver</name>
    <name type="synonym">Red alga</name>
    <dbReference type="NCBI Taxonomy" id="2786"/>
    <lineage>
        <taxon>Eukaryota</taxon>
        <taxon>Rhodophyta</taxon>
        <taxon>Bangiophyceae</taxon>
        <taxon>Bangiales</taxon>
        <taxon>Bangiaceae</taxon>
        <taxon>Porphyra</taxon>
    </lineage>
</organism>
<keyword evidence="4" id="KW-1185">Reference proteome</keyword>
<dbReference type="SUPFAM" id="SSF81822">
    <property type="entry name" value="RuBisCo LSMT C-terminal, substrate-binding domain"/>
    <property type="match status" value="1"/>
</dbReference>
<dbReference type="OrthoDB" id="441812at2759"/>
<feature type="domain" description="Rubisco LSMT substrate-binding" evidence="2">
    <location>
        <begin position="388"/>
        <end position="527"/>
    </location>
</feature>
<dbReference type="EMBL" id="KV919104">
    <property type="protein sequence ID" value="OSX71840.1"/>
    <property type="molecule type" value="Genomic_DNA"/>
</dbReference>